<dbReference type="OrthoDB" id="57485at2157"/>
<evidence type="ECO:0000313" key="1">
    <source>
        <dbReference type="EMBL" id="MUN29570.1"/>
    </source>
</evidence>
<keyword evidence="2" id="KW-1185">Reference proteome</keyword>
<proteinExistence type="predicted"/>
<gene>
    <name evidence="1" type="ORF">GC250_08995</name>
</gene>
<reference evidence="1 2" key="1">
    <citation type="submission" date="2019-10" db="EMBL/GenBank/DDBJ databases">
        <title>Sequencing and Assembly of Multiple Reported Metal-Biooxidizing Members of the Extremely Thermoacidophilic Archaeal Family Sulfolobaceae.</title>
        <authorList>
            <person name="Counts J.A."/>
            <person name="Kelly R.M."/>
        </authorList>
    </citation>
    <scope>NUCLEOTIDE SEQUENCE [LARGE SCALE GENOMIC DNA]</scope>
    <source>
        <strain evidence="1 2">DSM 6482</strain>
    </source>
</reference>
<accession>A0A6A9QMN5</accession>
<organism evidence="1 2">
    <name type="scientific">Sulfuracidifex metallicus DSM 6482 = JCM 9184</name>
    <dbReference type="NCBI Taxonomy" id="523847"/>
    <lineage>
        <taxon>Archaea</taxon>
        <taxon>Thermoproteota</taxon>
        <taxon>Thermoprotei</taxon>
        <taxon>Sulfolobales</taxon>
        <taxon>Sulfolobaceae</taxon>
        <taxon>Sulfuracidifex</taxon>
    </lineage>
</organism>
<dbReference type="EMBL" id="WGGD01000005">
    <property type="protein sequence ID" value="MUN29570.1"/>
    <property type="molecule type" value="Genomic_DNA"/>
</dbReference>
<protein>
    <submittedName>
        <fullName evidence="1">DUF929 domain-containing protein</fullName>
    </submittedName>
</protein>
<name>A0A6A9QMN5_SULME</name>
<dbReference type="Proteomes" id="UP000470772">
    <property type="component" value="Unassembled WGS sequence"/>
</dbReference>
<dbReference type="InterPro" id="IPR009272">
    <property type="entry name" value="DUF929"/>
</dbReference>
<dbReference type="AlphaFoldDB" id="A0A6A9QMN5"/>
<comment type="caution">
    <text evidence="1">The sequence shown here is derived from an EMBL/GenBank/DDBJ whole genome shotgun (WGS) entry which is preliminary data.</text>
</comment>
<evidence type="ECO:0000313" key="2">
    <source>
        <dbReference type="Proteomes" id="UP000470772"/>
    </source>
</evidence>
<sequence>MIVVIMVAIIPSYIPHNSKQTSSISSSTYTEPAGVLAQPEYNVSQIPFGKFIKVSNQDLAPPGKVEVIEQSWIGCPVGAVASWAIYGALEKWGTFIYYNHTSDPLDTVAQNIPGLIFENFKPNSTVEFHVVYVYNEYLNGSAVLDNGTFLSGYPISENQLVPQGEKILNQSLKETLNQTDWYNISSLFIKYETQVKVEGYNNSSAYIVKPPHLNFGIIITGPNGTWVDATPLISPTYLRGMTVNEVWSQLDHNGGNLTAIVSAANYIELVINEASGTGAPVVSCF</sequence>
<dbReference type="Pfam" id="PF06053">
    <property type="entry name" value="DUF929"/>
    <property type="match status" value="1"/>
</dbReference>